<evidence type="ECO:0000313" key="3">
    <source>
        <dbReference type="Proteomes" id="UP000199205"/>
    </source>
</evidence>
<accession>A0A1C3VSG5</accession>
<dbReference type="AlphaFoldDB" id="A0A1C3VSG5"/>
<feature type="region of interest" description="Disordered" evidence="1">
    <location>
        <begin position="36"/>
        <end position="55"/>
    </location>
</feature>
<dbReference type="OrthoDB" id="7366511at2"/>
<organism evidence="2 3">
    <name type="scientific">Rhizobium lusitanum</name>
    <dbReference type="NCBI Taxonomy" id="293958"/>
    <lineage>
        <taxon>Bacteria</taxon>
        <taxon>Pseudomonadati</taxon>
        <taxon>Pseudomonadota</taxon>
        <taxon>Alphaproteobacteria</taxon>
        <taxon>Hyphomicrobiales</taxon>
        <taxon>Rhizobiaceae</taxon>
        <taxon>Rhizobium/Agrobacterium group</taxon>
        <taxon>Rhizobium</taxon>
    </lineage>
</organism>
<sequence>MLNEPIAHLVWLQGRRAADDVEDYYEVARAGDKSVDGSDPFPVYASPSDAERHERAPKSEMLEIAVAAVLEADKEFRSNMPSDWEGDPLSDELDGLRRIVEALSDVPSPPAAVQEPVAVKAVAWRCKDFADGWILDASERSAREYQKKTGCVMQPLYAEPPAVSVVVDNISDEQLRHIADSKDTAACRSRIRSALSNSQSDPAPEIACPCTTFEQDEDCPVGQPSLLCSACGGKGIVPIETVVALAAEMLKVAEQVDELEDPFAAWESIELFNSHHNQMQKALCKIAGMVDDEDADLDDAISIANAALPVQDPPPPPEIAALRAENSNAHPANQIIGQIEELFPDWRSYRDLIDCIECTLHELRKGSRS</sequence>
<dbReference type="EMBL" id="FMAF01000006">
    <property type="protein sequence ID" value="SCB30741.1"/>
    <property type="molecule type" value="Genomic_DNA"/>
</dbReference>
<evidence type="ECO:0000313" key="2">
    <source>
        <dbReference type="EMBL" id="SCB30741.1"/>
    </source>
</evidence>
<gene>
    <name evidence="2" type="ORF">GA0061101_106150</name>
</gene>
<dbReference type="Proteomes" id="UP000199205">
    <property type="component" value="Unassembled WGS sequence"/>
</dbReference>
<proteinExistence type="predicted"/>
<dbReference type="RefSeq" id="WP_092574079.1">
    <property type="nucleotide sequence ID" value="NZ_FMAF01000006.1"/>
</dbReference>
<evidence type="ECO:0000256" key="1">
    <source>
        <dbReference type="SAM" id="MobiDB-lite"/>
    </source>
</evidence>
<protein>
    <submittedName>
        <fullName evidence="2">Uncharacterized protein</fullName>
    </submittedName>
</protein>
<reference evidence="2 3" key="1">
    <citation type="submission" date="2016-08" db="EMBL/GenBank/DDBJ databases">
        <authorList>
            <person name="Seilhamer J.J."/>
        </authorList>
    </citation>
    <scope>NUCLEOTIDE SEQUENCE [LARGE SCALE GENOMIC DNA]</scope>
    <source>
        <strain evidence="2 3">P1-7</strain>
    </source>
</reference>
<name>A0A1C3VSG5_9HYPH</name>